<accession>A0A0H2MLY5</accession>
<dbReference type="STRING" id="1489064.WH96_05515"/>
<keyword evidence="2" id="KW-0342">GTP-binding</keyword>
<dbReference type="EMBL" id="LAQL01000003">
    <property type="protein sequence ID" value="KLN61757.1"/>
    <property type="molecule type" value="Genomic_DNA"/>
</dbReference>
<dbReference type="Gene3D" id="2.40.30.10">
    <property type="entry name" value="Translation factors"/>
    <property type="match status" value="1"/>
</dbReference>
<dbReference type="Proteomes" id="UP000035444">
    <property type="component" value="Unassembled WGS sequence"/>
</dbReference>
<evidence type="ECO:0008006" key="5">
    <source>
        <dbReference type="Google" id="ProtNLM"/>
    </source>
</evidence>
<dbReference type="AlphaFoldDB" id="A0A0H2MLY5"/>
<evidence type="ECO:0000313" key="4">
    <source>
        <dbReference type="Proteomes" id="UP000035444"/>
    </source>
</evidence>
<comment type="caution">
    <text evidence="3">The sequence shown here is derived from an EMBL/GenBank/DDBJ whole genome shotgun (WGS) entry which is preliminary data.</text>
</comment>
<reference evidence="3 4" key="1">
    <citation type="submission" date="2015-03" db="EMBL/GenBank/DDBJ databases">
        <title>Genome Sequence of Kiloniella spongiae MEBiC09566, isolated from a marine sponge.</title>
        <authorList>
            <person name="Shao Z."/>
            <person name="Wang L."/>
            <person name="Li X."/>
        </authorList>
    </citation>
    <scope>NUCLEOTIDE SEQUENCE [LARGE SCALE GENOMIC DNA]</scope>
    <source>
        <strain evidence="3 4">MEBiC09566</strain>
    </source>
</reference>
<keyword evidence="1" id="KW-0547">Nucleotide-binding</keyword>
<evidence type="ECO:0000256" key="1">
    <source>
        <dbReference type="ARBA" id="ARBA00022741"/>
    </source>
</evidence>
<name>A0A0H2MLY5_9PROT</name>
<dbReference type="GO" id="GO:0005525">
    <property type="term" value="F:GTP binding"/>
    <property type="evidence" value="ECO:0007669"/>
    <property type="project" value="UniProtKB-KW"/>
</dbReference>
<keyword evidence="4" id="KW-1185">Reference proteome</keyword>
<proteinExistence type="predicted"/>
<organism evidence="3 4">
    <name type="scientific">Kiloniella spongiae</name>
    <dbReference type="NCBI Taxonomy" id="1489064"/>
    <lineage>
        <taxon>Bacteria</taxon>
        <taxon>Pseudomonadati</taxon>
        <taxon>Pseudomonadota</taxon>
        <taxon>Alphaproteobacteria</taxon>
        <taxon>Rhodospirillales</taxon>
        <taxon>Kiloniellaceae</taxon>
        <taxon>Kiloniella</taxon>
    </lineage>
</organism>
<gene>
    <name evidence="3" type="ORF">WH96_05515</name>
</gene>
<evidence type="ECO:0000256" key="2">
    <source>
        <dbReference type="ARBA" id="ARBA00023134"/>
    </source>
</evidence>
<dbReference type="SUPFAM" id="SSF50465">
    <property type="entry name" value="EF-Tu/eEF-1alpha/eIF2-gamma C-terminal domain"/>
    <property type="match status" value="1"/>
</dbReference>
<sequence length="104" mass="11451">MLNFDAKIKFLTASEGGRGYHEGKDAPLASGAWQHVSLSCGINGCKVHSLEGYTEYKPGKTYLVNMDFYCVKHDHAPEITEGRHFFIQEASRVTGSGVVTKVND</sequence>
<dbReference type="RefSeq" id="WP_047763094.1">
    <property type="nucleotide sequence ID" value="NZ_LAQL01000003.1"/>
</dbReference>
<protein>
    <recommendedName>
        <fullName evidence="5">Elongation factor Tu</fullName>
    </recommendedName>
</protein>
<evidence type="ECO:0000313" key="3">
    <source>
        <dbReference type="EMBL" id="KLN61757.1"/>
    </source>
</evidence>
<dbReference type="InterPro" id="IPR009001">
    <property type="entry name" value="Transl_elong_EF1A/Init_IF2_C"/>
</dbReference>